<evidence type="ECO:0000259" key="1">
    <source>
        <dbReference type="PROSITE" id="PS50851"/>
    </source>
</evidence>
<evidence type="ECO:0000313" key="3">
    <source>
        <dbReference type="Proteomes" id="UP001243009"/>
    </source>
</evidence>
<evidence type="ECO:0000313" key="2">
    <source>
        <dbReference type="EMBL" id="MDO9710928.1"/>
    </source>
</evidence>
<comment type="caution">
    <text evidence="2">The sequence shown here is derived from an EMBL/GenBank/DDBJ whole genome shotgun (WGS) entry which is preliminary data.</text>
</comment>
<accession>A0ABT9E444</accession>
<reference evidence="2 3" key="1">
    <citation type="submission" date="2023-08" db="EMBL/GenBank/DDBJ databases">
        <title>The draft genome sequence of Paracraurococcus sp. LOR1-02.</title>
        <authorList>
            <person name="Kingkaew E."/>
            <person name="Tanasupawat S."/>
        </authorList>
    </citation>
    <scope>NUCLEOTIDE SEQUENCE [LARGE SCALE GENOMIC DNA]</scope>
    <source>
        <strain evidence="2 3">LOR1-02</strain>
    </source>
</reference>
<protein>
    <submittedName>
        <fullName evidence="2">Chemotaxis protein CheW</fullName>
    </submittedName>
</protein>
<dbReference type="InterPro" id="IPR002545">
    <property type="entry name" value="CheW-lke_dom"/>
</dbReference>
<dbReference type="Proteomes" id="UP001243009">
    <property type="component" value="Unassembled WGS sequence"/>
</dbReference>
<dbReference type="InterPro" id="IPR036061">
    <property type="entry name" value="CheW-like_dom_sf"/>
</dbReference>
<feature type="domain" description="CheW-like" evidence="1">
    <location>
        <begin position="9"/>
        <end position="153"/>
    </location>
</feature>
<dbReference type="Gene3D" id="2.40.50.180">
    <property type="entry name" value="CheA-289, Domain 4"/>
    <property type="match status" value="1"/>
</dbReference>
<dbReference type="Pfam" id="PF01584">
    <property type="entry name" value="CheW"/>
    <property type="match status" value="1"/>
</dbReference>
<sequence length="156" mass="16845">MSQERPTATAQLVTLGIENEVFAVPVEMVLEILDTRRVTKLPDAPAWILGLIDVRGRSVPVMDLRTRLGLPRVPATEHSRILVLDVPGDGGRLVAGLVVDRVFEITALDPPGAEPPPDMGGAWRSDHVCAVGRRNEGFVIILNVPHLLRGTEAVPA</sequence>
<dbReference type="SMART" id="SM00260">
    <property type="entry name" value="CheW"/>
    <property type="match status" value="1"/>
</dbReference>
<dbReference type="InterPro" id="IPR039315">
    <property type="entry name" value="CheW"/>
</dbReference>
<organism evidence="2 3">
    <name type="scientific">Paracraurococcus lichenis</name>
    <dbReference type="NCBI Taxonomy" id="3064888"/>
    <lineage>
        <taxon>Bacteria</taxon>
        <taxon>Pseudomonadati</taxon>
        <taxon>Pseudomonadota</taxon>
        <taxon>Alphaproteobacteria</taxon>
        <taxon>Acetobacterales</taxon>
        <taxon>Roseomonadaceae</taxon>
        <taxon>Paracraurococcus</taxon>
    </lineage>
</organism>
<dbReference type="PANTHER" id="PTHR22617">
    <property type="entry name" value="CHEMOTAXIS SENSOR HISTIDINE KINASE-RELATED"/>
    <property type="match status" value="1"/>
</dbReference>
<dbReference type="Gene3D" id="2.30.30.40">
    <property type="entry name" value="SH3 Domains"/>
    <property type="match status" value="1"/>
</dbReference>
<proteinExistence type="predicted"/>
<dbReference type="SUPFAM" id="SSF50341">
    <property type="entry name" value="CheW-like"/>
    <property type="match status" value="1"/>
</dbReference>
<dbReference type="PANTHER" id="PTHR22617:SF23">
    <property type="entry name" value="CHEMOTAXIS PROTEIN CHEW"/>
    <property type="match status" value="1"/>
</dbReference>
<dbReference type="RefSeq" id="WP_305105788.1">
    <property type="nucleotide sequence ID" value="NZ_JAUTWS010000022.1"/>
</dbReference>
<gene>
    <name evidence="2" type="ORF">Q7A36_21435</name>
</gene>
<name>A0ABT9E444_9PROT</name>
<dbReference type="EMBL" id="JAUTWS010000022">
    <property type="protein sequence ID" value="MDO9710928.1"/>
    <property type="molecule type" value="Genomic_DNA"/>
</dbReference>
<keyword evidence="3" id="KW-1185">Reference proteome</keyword>
<dbReference type="PROSITE" id="PS50851">
    <property type="entry name" value="CHEW"/>
    <property type="match status" value="1"/>
</dbReference>